<keyword evidence="8" id="KW-0560">Oxidoreductase</keyword>
<dbReference type="GO" id="GO:0005739">
    <property type="term" value="C:mitochondrion"/>
    <property type="evidence" value="ECO:0007669"/>
    <property type="project" value="TreeGrafter"/>
</dbReference>
<gene>
    <name evidence="11" type="ORF">HYPSUDRAFT_63351</name>
</gene>
<keyword evidence="4" id="KW-0520">NAD</keyword>
<feature type="binding site" evidence="6">
    <location>
        <position position="496"/>
    </location>
    <ligand>
        <name>(S)-malate</name>
        <dbReference type="ChEBI" id="CHEBI:15589"/>
    </ligand>
</feature>
<dbReference type="Gene3D" id="3.40.50.720">
    <property type="entry name" value="NAD(P)-binding Rossmann-like Domain"/>
    <property type="match status" value="1"/>
</dbReference>
<dbReference type="Proteomes" id="UP000054270">
    <property type="component" value="Unassembled WGS sequence"/>
</dbReference>
<dbReference type="InterPro" id="IPR046346">
    <property type="entry name" value="Aminoacid_DH-like_N_sf"/>
</dbReference>
<proteinExistence type="inferred from homology"/>
<evidence type="ECO:0000259" key="9">
    <source>
        <dbReference type="SMART" id="SM00919"/>
    </source>
</evidence>
<dbReference type="InterPro" id="IPR012302">
    <property type="entry name" value="Malic_NAD-bd"/>
</dbReference>
<feature type="domain" description="Malic enzyme NAD-binding" evidence="9">
    <location>
        <begin position="274"/>
        <end position="570"/>
    </location>
</feature>
<feature type="active site" description="Proton donor" evidence="5">
    <location>
        <position position="109"/>
    </location>
</feature>
<dbReference type="OrthoDB" id="5365701at2759"/>
<evidence type="ECO:0000313" key="11">
    <source>
        <dbReference type="EMBL" id="KJA27092.1"/>
    </source>
</evidence>
<reference evidence="12" key="1">
    <citation type="submission" date="2014-04" db="EMBL/GenBank/DDBJ databases">
        <title>Evolutionary Origins and Diversification of the Mycorrhizal Mutualists.</title>
        <authorList>
            <consortium name="DOE Joint Genome Institute"/>
            <consortium name="Mycorrhizal Genomics Consortium"/>
            <person name="Kohler A."/>
            <person name="Kuo A."/>
            <person name="Nagy L.G."/>
            <person name="Floudas D."/>
            <person name="Copeland A."/>
            <person name="Barry K.W."/>
            <person name="Cichocki N."/>
            <person name="Veneault-Fourrey C."/>
            <person name="LaButti K."/>
            <person name="Lindquist E.A."/>
            <person name="Lipzen A."/>
            <person name="Lundell T."/>
            <person name="Morin E."/>
            <person name="Murat C."/>
            <person name="Riley R."/>
            <person name="Ohm R."/>
            <person name="Sun H."/>
            <person name="Tunlid A."/>
            <person name="Henrissat B."/>
            <person name="Grigoriev I.V."/>
            <person name="Hibbett D.S."/>
            <person name="Martin F."/>
        </authorList>
    </citation>
    <scope>NUCLEOTIDE SEQUENCE [LARGE SCALE GENOMIC DNA]</scope>
    <source>
        <strain evidence="12">FD-334 SS-4</strain>
    </source>
</reference>
<feature type="binding site" evidence="7">
    <location>
        <position position="273"/>
    </location>
    <ligand>
        <name>a divalent metal cation</name>
        <dbReference type="ChEBI" id="CHEBI:60240"/>
    </ligand>
</feature>
<evidence type="ECO:0000256" key="4">
    <source>
        <dbReference type="ARBA" id="ARBA00023027"/>
    </source>
</evidence>
<dbReference type="GO" id="GO:0004471">
    <property type="term" value="F:malate dehydrogenase (decarboxylating) (NAD+) activity"/>
    <property type="evidence" value="ECO:0007669"/>
    <property type="project" value="TreeGrafter"/>
</dbReference>
<dbReference type="InterPro" id="IPR012301">
    <property type="entry name" value="Malic_N_dom"/>
</dbReference>
<comment type="cofactor">
    <cofactor evidence="1">
        <name>Mn(2+)</name>
        <dbReference type="ChEBI" id="CHEBI:29035"/>
    </cofactor>
</comment>
<dbReference type="Pfam" id="PF00390">
    <property type="entry name" value="malic"/>
    <property type="match status" value="1"/>
</dbReference>
<dbReference type="EMBL" id="KN817525">
    <property type="protein sequence ID" value="KJA27092.1"/>
    <property type="molecule type" value="Genomic_DNA"/>
</dbReference>
<protein>
    <recommendedName>
        <fullName evidence="8">Malic enzyme</fullName>
    </recommendedName>
</protein>
<feature type="binding site" evidence="6">
    <location>
        <position position="450"/>
    </location>
    <ligand>
        <name>(S)-malate</name>
        <dbReference type="ChEBI" id="CHEBI:15589"/>
    </ligand>
</feature>
<dbReference type="PANTHER" id="PTHR23406">
    <property type="entry name" value="MALIC ENZYME-RELATED"/>
    <property type="match status" value="1"/>
</dbReference>
<dbReference type="SUPFAM" id="SSF53223">
    <property type="entry name" value="Aminoacid dehydrogenase-like, N-terminal domain"/>
    <property type="match status" value="1"/>
</dbReference>
<name>A0A0D2LHJ3_HYPSF</name>
<dbReference type="GO" id="GO:0005829">
    <property type="term" value="C:cytosol"/>
    <property type="evidence" value="ECO:0007669"/>
    <property type="project" value="TreeGrafter"/>
</dbReference>
<dbReference type="Gene3D" id="3.40.50.10380">
    <property type="entry name" value="Malic enzyme, N-terminal domain"/>
    <property type="match status" value="1"/>
</dbReference>
<dbReference type="GO" id="GO:0046872">
    <property type="term" value="F:metal ion binding"/>
    <property type="evidence" value="ECO:0007669"/>
    <property type="project" value="UniProtKB-KW"/>
</dbReference>
<evidence type="ECO:0000256" key="1">
    <source>
        <dbReference type="ARBA" id="ARBA00001936"/>
    </source>
</evidence>
<evidence type="ECO:0000256" key="7">
    <source>
        <dbReference type="PIRSR" id="PIRSR000106-3"/>
    </source>
</evidence>
<dbReference type="InterPro" id="IPR036291">
    <property type="entry name" value="NAD(P)-bd_dom_sf"/>
</dbReference>
<evidence type="ECO:0000256" key="3">
    <source>
        <dbReference type="ARBA" id="ARBA00022723"/>
    </source>
</evidence>
<evidence type="ECO:0000313" key="12">
    <source>
        <dbReference type="Proteomes" id="UP000054270"/>
    </source>
</evidence>
<dbReference type="Pfam" id="PF03949">
    <property type="entry name" value="Malic_M"/>
    <property type="match status" value="1"/>
</dbReference>
<sequence length="617" mass="67554">MDDLHSHKPAELIAPLRISLRGHALLTSPRFNKGTGFPLAERKALGLEGRLPTKVNTLEQQCTRAYDQLLQRDLPIRKNTFLQSLKDQNWTLYYALLARHLRELIPIIYTPTEAEAISSYSHLFRRSEGLFLAFPHQDMMEESFLEQTRGREIDLIVVTDAEAILGIGDQGVGISTAKSAIYTLIGGLDPSRSLAVTLDVGTNNEELLNDPLYVGWPEKRVRGEAYDSFVDKFVQLVRKHYPHSLLHFEDFGVTNAHRLLGRYRETHAVFNDDIQGTGAVTLACVMSAIRVSSEGRTIVLDGDSDHQTVRKRLSDQRVIIFGAGSAGLGIAVQLRDAMVAEDGIEPEQANKAFWLIDREGLLYDNGLSEESLQKDHRRAFYRPSTEEWGANSAQEGTNKGVSLLEVVKHIRPTVLIGCSTAAGAFTQDVIEAVADGLHEGEHPIILPLSNPSRLVEATPENIIKWTNGRALVATGSPFETVKKAVNGKDIDIGECNNALIYPGIGFGAILAQSRSVTDTMLIAGARRLAALSPAINDLDGAYNGSALLPDFGDAPGVNFEVAVAVAEQAIKEGSAGQQWLSGEAGWGLEDVRQRAGEKVWVPVYADFIYDKQGVGDL</sequence>
<dbReference type="PANTHER" id="PTHR23406:SF34">
    <property type="entry name" value="NAD-DEPENDENT MALIC ENZYME, MITOCHONDRIAL"/>
    <property type="match status" value="1"/>
</dbReference>
<dbReference type="NCBIfam" id="NF010052">
    <property type="entry name" value="PRK13529.1"/>
    <property type="match status" value="1"/>
</dbReference>
<keyword evidence="12" id="KW-1185">Reference proteome</keyword>
<dbReference type="SMART" id="SM00919">
    <property type="entry name" value="Malic_M"/>
    <property type="match status" value="1"/>
</dbReference>
<dbReference type="GO" id="GO:0006108">
    <property type="term" value="P:malate metabolic process"/>
    <property type="evidence" value="ECO:0007669"/>
    <property type="project" value="TreeGrafter"/>
</dbReference>
<feature type="binding site" evidence="7">
    <location>
        <position position="249"/>
    </location>
    <ligand>
        <name>a divalent metal cation</name>
        <dbReference type="ChEBI" id="CHEBI:60240"/>
    </ligand>
</feature>
<keyword evidence="3 7" id="KW-0479">Metal-binding</keyword>
<dbReference type="SMART" id="SM01274">
    <property type="entry name" value="malic"/>
    <property type="match status" value="1"/>
</dbReference>
<dbReference type="InterPro" id="IPR001891">
    <property type="entry name" value="Malic_OxRdtase"/>
</dbReference>
<organism evidence="11 12">
    <name type="scientific">Hypholoma sublateritium (strain FD-334 SS-4)</name>
    <dbReference type="NCBI Taxonomy" id="945553"/>
    <lineage>
        <taxon>Eukaryota</taxon>
        <taxon>Fungi</taxon>
        <taxon>Dikarya</taxon>
        <taxon>Basidiomycota</taxon>
        <taxon>Agaricomycotina</taxon>
        <taxon>Agaricomycetes</taxon>
        <taxon>Agaricomycetidae</taxon>
        <taxon>Agaricales</taxon>
        <taxon>Agaricineae</taxon>
        <taxon>Strophariaceae</taxon>
        <taxon>Hypholoma</taxon>
    </lineage>
</organism>
<feature type="domain" description="Malic enzyme N-terminal" evidence="10">
    <location>
        <begin position="86"/>
        <end position="264"/>
    </location>
</feature>
<dbReference type="STRING" id="945553.A0A0D2LHJ3"/>
<comment type="cofactor">
    <cofactor evidence="7">
        <name>Mg(2+)</name>
        <dbReference type="ChEBI" id="CHEBI:18420"/>
    </cofactor>
    <cofactor evidence="7">
        <name>Mn(2+)</name>
        <dbReference type="ChEBI" id="CHEBI:29035"/>
    </cofactor>
    <text evidence="7">Divalent metal cations. Prefers magnesium or manganese.</text>
</comment>
<evidence type="ECO:0000256" key="2">
    <source>
        <dbReference type="ARBA" id="ARBA00008785"/>
    </source>
</evidence>
<dbReference type="InterPro" id="IPR015884">
    <property type="entry name" value="Malic_enzyme_CS"/>
</dbReference>
<dbReference type="OMA" id="EVPVTPW"/>
<dbReference type="GO" id="GO:0051287">
    <property type="term" value="F:NAD binding"/>
    <property type="evidence" value="ECO:0007669"/>
    <property type="project" value="InterPro"/>
</dbReference>
<accession>A0A0D2LHJ3</accession>
<feature type="active site" description="Proton acceptor" evidence="5">
    <location>
        <position position="178"/>
    </location>
</feature>
<dbReference type="AlphaFoldDB" id="A0A0D2LHJ3"/>
<dbReference type="PRINTS" id="PR00072">
    <property type="entry name" value="MALOXRDTASE"/>
</dbReference>
<dbReference type="SUPFAM" id="SSF51735">
    <property type="entry name" value="NAD(P)-binding Rossmann-fold domains"/>
    <property type="match status" value="1"/>
</dbReference>
<evidence type="ECO:0000256" key="6">
    <source>
        <dbReference type="PIRSR" id="PIRSR000106-2"/>
    </source>
</evidence>
<dbReference type="InterPro" id="IPR037062">
    <property type="entry name" value="Malic_N_dom_sf"/>
</dbReference>
<evidence type="ECO:0000256" key="8">
    <source>
        <dbReference type="RuleBase" id="RU003426"/>
    </source>
</evidence>
<dbReference type="PIRSF" id="PIRSF000106">
    <property type="entry name" value="ME"/>
    <property type="match status" value="1"/>
</dbReference>
<feature type="binding site" evidence="7">
    <location>
        <position position="250"/>
    </location>
    <ligand>
        <name>a divalent metal cation</name>
        <dbReference type="ChEBI" id="CHEBI:60240"/>
    </ligand>
</feature>
<dbReference type="PROSITE" id="PS00331">
    <property type="entry name" value="MALIC_ENZYMES"/>
    <property type="match status" value="1"/>
</dbReference>
<evidence type="ECO:0000259" key="10">
    <source>
        <dbReference type="SMART" id="SM01274"/>
    </source>
</evidence>
<evidence type="ECO:0000256" key="5">
    <source>
        <dbReference type="PIRSR" id="PIRSR000106-1"/>
    </source>
</evidence>
<comment type="similarity">
    <text evidence="2 8">Belongs to the malic enzymes family.</text>
</comment>